<keyword evidence="3" id="KW-0378">Hydrolase</keyword>
<dbReference type="SUPFAM" id="SSF47090">
    <property type="entry name" value="PGBD-like"/>
    <property type="match status" value="1"/>
</dbReference>
<evidence type="ECO:0000259" key="6">
    <source>
        <dbReference type="PROSITE" id="PS51935"/>
    </source>
</evidence>
<dbReference type="InterPro" id="IPR038765">
    <property type="entry name" value="Papain-like_cys_pep_sf"/>
</dbReference>
<organism evidence="7 8">
    <name type="scientific">Veillonella magna</name>
    <dbReference type="NCBI Taxonomy" id="464322"/>
    <lineage>
        <taxon>Bacteria</taxon>
        <taxon>Bacillati</taxon>
        <taxon>Bacillota</taxon>
        <taxon>Negativicutes</taxon>
        <taxon>Veillonellales</taxon>
        <taxon>Veillonellaceae</taxon>
        <taxon>Veillonella</taxon>
    </lineage>
</organism>
<dbReference type="PROSITE" id="PS51935">
    <property type="entry name" value="NLPC_P60"/>
    <property type="match status" value="1"/>
</dbReference>
<feature type="chain" id="PRO_5046070671" evidence="5">
    <location>
        <begin position="27"/>
        <end position="289"/>
    </location>
</feature>
<dbReference type="EMBL" id="JACJLA010000003">
    <property type="protein sequence ID" value="MBM6912241.1"/>
    <property type="molecule type" value="Genomic_DNA"/>
</dbReference>
<dbReference type="InterPro" id="IPR036366">
    <property type="entry name" value="PGBDSf"/>
</dbReference>
<dbReference type="InterPro" id="IPR002477">
    <property type="entry name" value="Peptidoglycan-bd-like"/>
</dbReference>
<keyword evidence="2" id="KW-0645">Protease</keyword>
<protein>
    <submittedName>
        <fullName evidence="7">C40 family peptidase</fullName>
    </submittedName>
</protein>
<keyword evidence="5" id="KW-0732">Signal</keyword>
<dbReference type="RefSeq" id="WP_028254730.1">
    <property type="nucleotide sequence ID" value="NZ_JACJLA010000003.1"/>
</dbReference>
<evidence type="ECO:0000256" key="1">
    <source>
        <dbReference type="ARBA" id="ARBA00007074"/>
    </source>
</evidence>
<keyword evidence="4" id="KW-0788">Thiol protease</keyword>
<keyword evidence="8" id="KW-1185">Reference proteome</keyword>
<evidence type="ECO:0000313" key="8">
    <source>
        <dbReference type="Proteomes" id="UP000707138"/>
    </source>
</evidence>
<evidence type="ECO:0000313" key="7">
    <source>
        <dbReference type="EMBL" id="MBM6912241.1"/>
    </source>
</evidence>
<feature type="domain" description="NlpC/P60" evidence="6">
    <location>
        <begin position="168"/>
        <end position="289"/>
    </location>
</feature>
<dbReference type="PANTHER" id="PTHR47053">
    <property type="entry name" value="MUREIN DD-ENDOPEPTIDASE MEPH-RELATED"/>
    <property type="match status" value="1"/>
</dbReference>
<dbReference type="SUPFAM" id="SSF54001">
    <property type="entry name" value="Cysteine proteinases"/>
    <property type="match status" value="1"/>
</dbReference>
<dbReference type="PANTHER" id="PTHR47053:SF1">
    <property type="entry name" value="MUREIN DD-ENDOPEPTIDASE MEPH-RELATED"/>
    <property type="match status" value="1"/>
</dbReference>
<evidence type="ECO:0000256" key="3">
    <source>
        <dbReference type="ARBA" id="ARBA00022801"/>
    </source>
</evidence>
<dbReference type="InterPro" id="IPR036365">
    <property type="entry name" value="PGBD-like_sf"/>
</dbReference>
<comment type="similarity">
    <text evidence="1">Belongs to the peptidase C40 family.</text>
</comment>
<evidence type="ECO:0000256" key="2">
    <source>
        <dbReference type="ARBA" id="ARBA00022670"/>
    </source>
</evidence>
<name>A0ABS2GE20_9FIRM</name>
<dbReference type="Pfam" id="PF01471">
    <property type="entry name" value="PG_binding_1"/>
    <property type="match status" value="1"/>
</dbReference>
<feature type="signal peptide" evidence="5">
    <location>
        <begin position="1"/>
        <end position="26"/>
    </location>
</feature>
<reference evidence="7 8" key="1">
    <citation type="journal article" date="2021" name="Sci. Rep.">
        <title>The distribution of antibiotic resistance genes in chicken gut microbiota commensals.</title>
        <authorList>
            <person name="Juricova H."/>
            <person name="Matiasovicova J."/>
            <person name="Kubasova T."/>
            <person name="Cejkova D."/>
            <person name="Rychlik I."/>
        </authorList>
    </citation>
    <scope>NUCLEOTIDE SEQUENCE [LARGE SCALE GENOMIC DNA]</scope>
    <source>
        <strain evidence="7 8">An537</strain>
    </source>
</reference>
<accession>A0ABS2GE20</accession>
<dbReference type="Gene3D" id="3.90.1720.10">
    <property type="entry name" value="endopeptidase domain like (from Nostoc punctiforme)"/>
    <property type="match status" value="1"/>
</dbReference>
<gene>
    <name evidence="7" type="ORF">H6A01_02705</name>
</gene>
<comment type="caution">
    <text evidence="7">The sequence shown here is derived from an EMBL/GenBank/DDBJ whole genome shotgun (WGS) entry which is preliminary data.</text>
</comment>
<dbReference type="Gene3D" id="1.10.101.10">
    <property type="entry name" value="PGBD-like superfamily/PGBD"/>
    <property type="match status" value="1"/>
</dbReference>
<dbReference type="InterPro" id="IPR051202">
    <property type="entry name" value="Peptidase_C40"/>
</dbReference>
<proteinExistence type="inferred from homology"/>
<evidence type="ECO:0000256" key="5">
    <source>
        <dbReference type="SAM" id="SignalP"/>
    </source>
</evidence>
<sequence length="289" mass="31492">MRRSYKAIRVMLMAALLVGSTAVAQAAGYKYGDKGGDIVDLQKKLVTYGYKARVNGEYDANTKWAVRLFQRDHHMEVDGITGPDTYKAIMGKPFNESRVGKITRMAKAKLDKEMADSRAAAAKRAASSKQGVGKKAVRKGSADDSLFSGIHRDPVDEDFKFAATTTMSKEVKSLLAVAEQYKGVPYVFGGTTPQGFDCSGYTRYVFAKAGINLPRMADEQYNVGKAVDKQHLQPGDLVFFETYEPGVSHSGIYIGNGRFISATSSRGVAIADLSGGYWGSRYIGAKRVM</sequence>
<evidence type="ECO:0000256" key="4">
    <source>
        <dbReference type="ARBA" id="ARBA00022807"/>
    </source>
</evidence>
<dbReference type="Pfam" id="PF00877">
    <property type="entry name" value="NLPC_P60"/>
    <property type="match status" value="1"/>
</dbReference>
<dbReference type="Proteomes" id="UP000707138">
    <property type="component" value="Unassembled WGS sequence"/>
</dbReference>
<dbReference type="InterPro" id="IPR000064">
    <property type="entry name" value="NLP_P60_dom"/>
</dbReference>